<comment type="caution">
    <text evidence="2">The sequence shown here is derived from an EMBL/GenBank/DDBJ whole genome shotgun (WGS) entry which is preliminary data.</text>
</comment>
<keyword evidence="3" id="KW-1185">Reference proteome</keyword>
<protein>
    <submittedName>
        <fullName evidence="2">Uncharacterized protein</fullName>
    </submittedName>
</protein>
<evidence type="ECO:0000256" key="1">
    <source>
        <dbReference type="SAM" id="Phobius"/>
    </source>
</evidence>
<dbReference type="RefSeq" id="WP_257596016.1">
    <property type="nucleotide sequence ID" value="NZ_JANKHH010000005.1"/>
</dbReference>
<name>A0ABT1XRC4_9SPHN</name>
<evidence type="ECO:0000313" key="2">
    <source>
        <dbReference type="EMBL" id="MCR2834213.1"/>
    </source>
</evidence>
<reference evidence="2 3" key="1">
    <citation type="submission" date="2022-08" db="EMBL/GenBank/DDBJ databases">
        <title>Polyphasic taxonomy analysis of Qipengyuania sp.RS5-5.</title>
        <authorList>
            <person name="Xamxidin M."/>
            <person name="Wu M."/>
        </authorList>
    </citation>
    <scope>NUCLEOTIDE SEQUENCE [LARGE SCALE GENOMIC DNA]</scope>
    <source>
        <strain evidence="2 3">RS5-5</strain>
    </source>
</reference>
<proteinExistence type="predicted"/>
<gene>
    <name evidence="2" type="ORF">NSO95_09680</name>
</gene>
<sequence>MVKALESSARRTARTRDWRRSMSDNVAWALLVYTALQIFVTTGAMKTTGTSILPYIVLVILVAAIIPACRMFERRWRDLTDAQAADPSYAGAYRRDQLFLWLLAIGLPFLITGAITGFSALG</sequence>
<keyword evidence="1" id="KW-1133">Transmembrane helix</keyword>
<dbReference type="Proteomes" id="UP001206067">
    <property type="component" value="Unassembled WGS sequence"/>
</dbReference>
<evidence type="ECO:0000313" key="3">
    <source>
        <dbReference type="Proteomes" id="UP001206067"/>
    </source>
</evidence>
<organism evidence="2 3">
    <name type="scientific">Parerythrobacter lacustris</name>
    <dbReference type="NCBI Taxonomy" id="2969984"/>
    <lineage>
        <taxon>Bacteria</taxon>
        <taxon>Pseudomonadati</taxon>
        <taxon>Pseudomonadota</taxon>
        <taxon>Alphaproteobacteria</taxon>
        <taxon>Sphingomonadales</taxon>
        <taxon>Erythrobacteraceae</taxon>
        <taxon>Parerythrobacter</taxon>
    </lineage>
</organism>
<feature type="transmembrane region" description="Helical" evidence="1">
    <location>
        <begin position="98"/>
        <end position="121"/>
    </location>
</feature>
<dbReference type="EMBL" id="JANKHH010000005">
    <property type="protein sequence ID" value="MCR2834213.1"/>
    <property type="molecule type" value="Genomic_DNA"/>
</dbReference>
<keyword evidence="1" id="KW-0472">Membrane</keyword>
<keyword evidence="1" id="KW-0812">Transmembrane</keyword>
<feature type="transmembrane region" description="Helical" evidence="1">
    <location>
        <begin position="21"/>
        <end position="40"/>
    </location>
</feature>
<feature type="transmembrane region" description="Helical" evidence="1">
    <location>
        <begin position="52"/>
        <end position="69"/>
    </location>
</feature>
<accession>A0ABT1XRC4</accession>